<proteinExistence type="predicted"/>
<dbReference type="Proteomes" id="UP000051643">
    <property type="component" value="Unassembled WGS sequence"/>
</dbReference>
<evidence type="ECO:0000313" key="2">
    <source>
        <dbReference type="Proteomes" id="UP000051643"/>
    </source>
</evidence>
<organism evidence="1 2">
    <name type="scientific">Salegentibacter mishustinae</name>
    <dbReference type="NCBI Taxonomy" id="270918"/>
    <lineage>
        <taxon>Bacteria</taxon>
        <taxon>Pseudomonadati</taxon>
        <taxon>Bacteroidota</taxon>
        <taxon>Flavobacteriia</taxon>
        <taxon>Flavobacteriales</taxon>
        <taxon>Flavobacteriaceae</taxon>
        <taxon>Salegentibacter</taxon>
    </lineage>
</organism>
<protein>
    <recommendedName>
        <fullName evidence="3">Alpha/beta hydrolase</fullName>
    </recommendedName>
</protein>
<sequence length="474" mass="54413">MMKKIPFLILLLSFIPQLGNTQEIEIPLGRIVDSIPTKDSIASSFALYLPQDFDEKKEWPVIFVFDPQGRGRAATQLFRTVAEEQSYVIAASNLNLEKDSLKNNLTKIGPFINQVDGMLAIDREQVYLAGLSEGGRLATALPFIYNNISGVLAVENAWLNTDYLNSGNKFMFSAIACESRSTMGILKEIENYFDKEDYPTEMNFYTCEDGVEWPAADVIQNAVAGFTLNAIKEGKRPKNLDLIKQLYNAEVEYAQVLRRTRNYYQAFEKLKQIEDKYDDFGLEIDLRDQIKNIRRNKAFRQQRRDYRNAIASENAKREDYIYYMDGDVMTSNFENVGWWAAQVQELKENEEKFSGPKQNKAIRLLGFLDALSKSYYDTYVNSKANARSKVFVSILRTIFDKDDPEAYLNIIKIAGHDGDHETALLYLEDLLKTGFDNMDALYDIEGILDLKLSKAYNEKIREYLGEAKYYNADS</sequence>
<evidence type="ECO:0008006" key="3">
    <source>
        <dbReference type="Google" id="ProtNLM"/>
    </source>
</evidence>
<accession>A0A0Q9ZL62</accession>
<dbReference type="OrthoDB" id="1123157at2"/>
<dbReference type="AlphaFoldDB" id="A0A0Q9ZL62"/>
<dbReference type="EMBL" id="LKTP01000001">
    <property type="protein sequence ID" value="KRG30474.1"/>
    <property type="molecule type" value="Genomic_DNA"/>
</dbReference>
<evidence type="ECO:0000313" key="1">
    <source>
        <dbReference type="EMBL" id="KRG30474.1"/>
    </source>
</evidence>
<comment type="caution">
    <text evidence="1">The sequence shown here is derived from an EMBL/GenBank/DDBJ whole genome shotgun (WGS) entry which is preliminary data.</text>
</comment>
<dbReference type="SUPFAM" id="SSF53474">
    <property type="entry name" value="alpha/beta-Hydrolases"/>
    <property type="match status" value="1"/>
</dbReference>
<dbReference type="Gene3D" id="3.40.50.1820">
    <property type="entry name" value="alpha/beta hydrolase"/>
    <property type="match status" value="1"/>
</dbReference>
<dbReference type="STRING" id="270918.APR42_01010"/>
<keyword evidence="2" id="KW-1185">Reference proteome</keyword>
<dbReference type="RefSeq" id="WP_057480300.1">
    <property type="nucleotide sequence ID" value="NZ_BMWR01000002.1"/>
</dbReference>
<name>A0A0Q9ZL62_9FLAO</name>
<reference evidence="1" key="1">
    <citation type="submission" date="2015-10" db="EMBL/GenBank/DDBJ databases">
        <title>Draft genome sequence of Salegentibacter mishustinae KCTC 12263.</title>
        <authorList>
            <person name="Lin W."/>
            <person name="Zheng Q."/>
        </authorList>
    </citation>
    <scope>NUCLEOTIDE SEQUENCE [LARGE SCALE GENOMIC DNA]</scope>
    <source>
        <strain evidence="1">KCTC 12263</strain>
    </source>
</reference>
<dbReference type="InterPro" id="IPR029058">
    <property type="entry name" value="AB_hydrolase_fold"/>
</dbReference>
<gene>
    <name evidence="1" type="ORF">APR42_01010</name>
</gene>